<evidence type="ECO:0000256" key="6">
    <source>
        <dbReference type="ARBA" id="ARBA00045800"/>
    </source>
</evidence>
<evidence type="ECO:0000256" key="2">
    <source>
        <dbReference type="ARBA" id="ARBA00015319"/>
    </source>
</evidence>
<keyword evidence="3" id="KW-1017">Isopeptide bond</keyword>
<dbReference type="PANTHER" id="PTHR15825:SF0">
    <property type="entry name" value="UBIQUITIN-FOLD MODIFIER 1"/>
    <property type="match status" value="1"/>
</dbReference>
<evidence type="ECO:0000256" key="3">
    <source>
        <dbReference type="ARBA" id="ARBA00022499"/>
    </source>
</evidence>
<evidence type="ECO:0000256" key="5">
    <source>
        <dbReference type="ARBA" id="ARBA00038545"/>
    </source>
</evidence>
<comment type="similarity">
    <text evidence="1">Belongs to the UFM1 family.</text>
</comment>
<keyword evidence="4" id="KW-0833">Ubl conjugation pathway</keyword>
<dbReference type="Ensembl" id="ENSCCNT00000039528.1">
    <property type="protein sequence ID" value="ENSCCNP00000031434.1"/>
    <property type="gene ID" value="ENSCCNG00000029951.1"/>
</dbReference>
<organism evidence="7">
    <name type="scientific">Castor canadensis</name>
    <name type="common">American beaver</name>
    <dbReference type="NCBI Taxonomy" id="51338"/>
    <lineage>
        <taxon>Eukaryota</taxon>
        <taxon>Metazoa</taxon>
        <taxon>Chordata</taxon>
        <taxon>Craniata</taxon>
        <taxon>Vertebrata</taxon>
        <taxon>Euteleostomi</taxon>
        <taxon>Mammalia</taxon>
        <taxon>Eutheria</taxon>
        <taxon>Euarchontoglires</taxon>
        <taxon>Glires</taxon>
        <taxon>Rodentia</taxon>
        <taxon>Castorimorpha</taxon>
        <taxon>Castoridae</taxon>
        <taxon>Castor</taxon>
    </lineage>
</organism>
<dbReference type="Gene3D" id="3.10.20.90">
    <property type="entry name" value="Phosphatidylinositol 3-kinase Catalytic Subunit, Chain A, domain 1"/>
    <property type="match status" value="1"/>
</dbReference>
<sequence length="77" mass="8184">MSKVSFKIMLTMDPGSGNISFTAVLKFAAKEFKVPSATSAIITSDGLGIDPMQPAEHAFLKSSSELQIIPTEYIGSC</sequence>
<name>A0A8C0XMX4_CASCN</name>
<dbReference type="InterPro" id="IPR029071">
    <property type="entry name" value="Ubiquitin-like_domsf"/>
</dbReference>
<accession>A0A8C0XMX4</accession>
<dbReference type="GO" id="GO:1990592">
    <property type="term" value="P:protein K69-linked ufmylation"/>
    <property type="evidence" value="ECO:0007669"/>
    <property type="project" value="TreeGrafter"/>
</dbReference>
<evidence type="ECO:0000313" key="7">
    <source>
        <dbReference type="Ensembl" id="ENSCCNP00000031434.1"/>
    </source>
</evidence>
<dbReference type="GO" id="GO:0005634">
    <property type="term" value="C:nucleus"/>
    <property type="evidence" value="ECO:0007669"/>
    <property type="project" value="TreeGrafter"/>
</dbReference>
<dbReference type="Pfam" id="PF03671">
    <property type="entry name" value="Ufm1"/>
    <property type="match status" value="1"/>
</dbReference>
<comment type="subunit">
    <text evidence="5">Interacts with UBA5. Interacts with UFC1.</text>
</comment>
<evidence type="ECO:0000256" key="1">
    <source>
        <dbReference type="ARBA" id="ARBA00010230"/>
    </source>
</evidence>
<reference evidence="7" key="1">
    <citation type="submission" date="2023-09" db="UniProtKB">
        <authorList>
            <consortium name="Ensembl"/>
        </authorList>
    </citation>
    <scope>IDENTIFICATION</scope>
</reference>
<dbReference type="PANTHER" id="PTHR15825">
    <property type="entry name" value="UBIQUITIN-FOLD MODIFIER 1"/>
    <property type="match status" value="1"/>
</dbReference>
<protein>
    <recommendedName>
        <fullName evidence="2">Ubiquitin-fold modifier 1</fullName>
    </recommendedName>
</protein>
<dbReference type="AlphaFoldDB" id="A0A8C0XMX4"/>
<dbReference type="SUPFAM" id="SSF54236">
    <property type="entry name" value="Ubiquitin-like"/>
    <property type="match status" value="1"/>
</dbReference>
<dbReference type="InterPro" id="IPR005375">
    <property type="entry name" value="UFM1"/>
</dbReference>
<evidence type="ECO:0000256" key="4">
    <source>
        <dbReference type="ARBA" id="ARBA00022786"/>
    </source>
</evidence>
<dbReference type="GO" id="GO:0005737">
    <property type="term" value="C:cytoplasm"/>
    <property type="evidence" value="ECO:0007669"/>
    <property type="project" value="TreeGrafter"/>
</dbReference>
<comment type="function">
    <text evidence="6">Ubiquitin-like modifier which can be covalently attached via an isopeptide bond to lysine residues of substrate proteins as a monomer or a lysine-linked polymer. The so-called ufmylation, requires the UFM1-activating E1 enzyme UBA5, the UFM1-conjugating E2 enzyme UFC1, and the UFM1-ligase E3 enzyme UFL1. Ufmylation is involved in various processes, such as ribosome recycling, response to DNA damage, transcription or reticulophagy (also called ER-phagy) induced in response to endoplasmic reticulum stress.</text>
</comment>
<proteinExistence type="inferred from homology"/>